<feature type="region of interest" description="Disordered" evidence="1">
    <location>
        <begin position="153"/>
        <end position="256"/>
    </location>
</feature>
<dbReference type="Proteomes" id="UP000078561">
    <property type="component" value="Unassembled WGS sequence"/>
</dbReference>
<dbReference type="AlphaFoldDB" id="A0A168RVW7"/>
<gene>
    <name evidence="2" type="primary">ABSGL_13108.1 scaffold 13659</name>
</gene>
<sequence length="264" mass="28693">MSFPPNSNSNNNDDPQSELELLEGLLNNMFSGATSMLFKTLQDPFLVEIDPSQQAPGQQRSYSPMLEDLDGSDFRRIAEKRRRLKQQDGETSAQDSKPDSLQQGDSLFTAPNLNNNPPALHNVISISNHENNLGSGLAGLFSSLLGDFEQQQSMEPTDNNNQGNGWTFTSSSSSRQRTVQPDGTEEIVVTTRRNGRTETTTTIRHPDGTIQESQNTSDRPSVLSLLSSLPTSPPSSSSSDNSAASSPSPLANNPISNLLRSIWG</sequence>
<accession>A0A168RVW7</accession>
<dbReference type="EMBL" id="LT554760">
    <property type="protein sequence ID" value="SAM07465.1"/>
    <property type="molecule type" value="Genomic_DNA"/>
</dbReference>
<dbReference type="InParanoid" id="A0A168RVW7"/>
<proteinExistence type="predicted"/>
<feature type="compositionally biased region" description="Polar residues" evidence="1">
    <location>
        <begin position="52"/>
        <end position="62"/>
    </location>
</feature>
<protein>
    <submittedName>
        <fullName evidence="2">Uncharacterized protein</fullName>
    </submittedName>
</protein>
<reference evidence="2" key="1">
    <citation type="submission" date="2016-04" db="EMBL/GenBank/DDBJ databases">
        <authorList>
            <person name="Evans L.H."/>
            <person name="Alamgir A."/>
            <person name="Owens N."/>
            <person name="Weber N.D."/>
            <person name="Virtaneva K."/>
            <person name="Barbian K."/>
            <person name="Babar A."/>
            <person name="Rosenke K."/>
        </authorList>
    </citation>
    <scope>NUCLEOTIDE SEQUENCE [LARGE SCALE GENOMIC DNA]</scope>
    <source>
        <strain evidence="2">CBS 101.48</strain>
    </source>
</reference>
<dbReference type="OrthoDB" id="2441427at2759"/>
<feature type="region of interest" description="Disordered" evidence="1">
    <location>
        <begin position="52"/>
        <end position="116"/>
    </location>
</feature>
<feature type="compositionally biased region" description="Polar residues" evidence="1">
    <location>
        <begin position="153"/>
        <end position="181"/>
    </location>
</feature>
<evidence type="ECO:0000256" key="1">
    <source>
        <dbReference type="SAM" id="MobiDB-lite"/>
    </source>
</evidence>
<dbReference type="OMA" id="PGAKQIG"/>
<evidence type="ECO:0000313" key="2">
    <source>
        <dbReference type="EMBL" id="SAM07465.1"/>
    </source>
</evidence>
<keyword evidence="3" id="KW-1185">Reference proteome</keyword>
<feature type="compositionally biased region" description="Low complexity" evidence="1">
    <location>
        <begin position="220"/>
        <end position="256"/>
    </location>
</feature>
<organism evidence="2">
    <name type="scientific">Absidia glauca</name>
    <name type="common">Pin mould</name>
    <dbReference type="NCBI Taxonomy" id="4829"/>
    <lineage>
        <taxon>Eukaryota</taxon>
        <taxon>Fungi</taxon>
        <taxon>Fungi incertae sedis</taxon>
        <taxon>Mucoromycota</taxon>
        <taxon>Mucoromycotina</taxon>
        <taxon>Mucoromycetes</taxon>
        <taxon>Mucorales</taxon>
        <taxon>Cunninghamellaceae</taxon>
        <taxon>Absidia</taxon>
    </lineage>
</organism>
<name>A0A168RVW7_ABSGL</name>
<feature type="compositionally biased region" description="Polar residues" evidence="1">
    <location>
        <begin position="210"/>
        <end position="219"/>
    </location>
</feature>
<evidence type="ECO:0000313" key="3">
    <source>
        <dbReference type="Proteomes" id="UP000078561"/>
    </source>
</evidence>
<feature type="compositionally biased region" description="Polar residues" evidence="1">
    <location>
        <begin position="89"/>
        <end position="106"/>
    </location>
</feature>